<proteinExistence type="predicted"/>
<gene>
    <name evidence="2" type="ORF">MYCTH_2026137</name>
</gene>
<feature type="compositionally biased region" description="Low complexity" evidence="1">
    <location>
        <begin position="182"/>
        <end position="194"/>
    </location>
</feature>
<dbReference type="AlphaFoldDB" id="G2QB41"/>
<protein>
    <submittedName>
        <fullName evidence="2">Uncharacterized protein</fullName>
    </submittedName>
</protein>
<dbReference type="OrthoDB" id="2575228at2759"/>
<dbReference type="InParanoid" id="G2QB41"/>
<dbReference type="HOGENOM" id="CLU_511900_0_0_1"/>
<dbReference type="GeneID" id="11511903"/>
<dbReference type="OMA" id="YHAHALA"/>
<feature type="region of interest" description="Disordered" evidence="1">
    <location>
        <begin position="401"/>
        <end position="478"/>
    </location>
</feature>
<name>G2QB41_THET4</name>
<sequence length="536" mass="56297">MAGVQAMPFTASELPHSANKERAGFCWQGVPGAASTDIFDQYVELGDSDAESASGQSGGFGRLVQLDQLDQLGFSELPSMTPHVSLDQIMAPGGGAQGGPEAQSRPSELKRDHEVAGASPSPRVCQPSQHLHPLYRAQTDMVLLNSVGDTPGGGSISDSELLNLEGLTMRSPRIQIPHLSTSEPASPPSGAASPRKVSQLGTLCTKIRNMTATLQGMNSETSILPEDVQRFVAGSEPNLVNGYLRGSFNPSGLLNDQFVHPLQLNGGAMHQTPLSTAPIADGLRLPVSALDGKPLWTTAPGTYLDGGGGDDDANTWWDPSSDAMDTDVPAVSYHAAVNERSSSLNMGVQLHHRQSFEYPAPPGTNDTTNTVTTTIFGSKGMMLHTPQPRGIPSAVLHSDVSAHRPTRADCHHRRPRPRASSLSARHHQQHQYGPGVSPRKGRTVKGSGSASASRIASTSPSPRPPAFAPGPNGSLLHGRSASMQTLHYSGLAAGLSADGGAAIHKRKSWTGRRTSSSSSSLHHQYHGLAMTAAAAA</sequence>
<dbReference type="EMBL" id="CP003003">
    <property type="protein sequence ID" value="AEO55979.1"/>
    <property type="molecule type" value="Genomic_DNA"/>
</dbReference>
<feature type="region of interest" description="Disordered" evidence="1">
    <location>
        <begin position="86"/>
        <end position="128"/>
    </location>
</feature>
<dbReference type="STRING" id="573729.G2QB41"/>
<reference evidence="2 3" key="1">
    <citation type="journal article" date="2011" name="Nat. Biotechnol.">
        <title>Comparative genomic analysis of the thermophilic biomass-degrading fungi Myceliophthora thermophila and Thielavia terrestris.</title>
        <authorList>
            <person name="Berka R.M."/>
            <person name="Grigoriev I.V."/>
            <person name="Otillar R."/>
            <person name="Salamov A."/>
            <person name="Grimwood J."/>
            <person name="Reid I."/>
            <person name="Ishmael N."/>
            <person name="John T."/>
            <person name="Darmond C."/>
            <person name="Moisan M.-C."/>
            <person name="Henrissat B."/>
            <person name="Coutinho P.M."/>
            <person name="Lombard V."/>
            <person name="Natvig D.O."/>
            <person name="Lindquist E."/>
            <person name="Schmutz J."/>
            <person name="Lucas S."/>
            <person name="Harris P."/>
            <person name="Powlowski J."/>
            <person name="Bellemare A."/>
            <person name="Taylor D."/>
            <person name="Butler G."/>
            <person name="de Vries R.P."/>
            <person name="Allijn I.E."/>
            <person name="van den Brink J."/>
            <person name="Ushinsky S."/>
            <person name="Storms R."/>
            <person name="Powell A.J."/>
            <person name="Paulsen I.T."/>
            <person name="Elbourne L.D.H."/>
            <person name="Baker S.E."/>
            <person name="Magnuson J."/>
            <person name="LaBoissiere S."/>
            <person name="Clutterbuck A.J."/>
            <person name="Martinez D."/>
            <person name="Wogulis M."/>
            <person name="de Leon A.L."/>
            <person name="Rey M.W."/>
            <person name="Tsang A."/>
        </authorList>
    </citation>
    <scope>NUCLEOTIDE SEQUENCE [LARGE SCALE GENOMIC DNA]</scope>
    <source>
        <strain evidence="3">ATCC 42464 / BCRC 31852 / DSM 1799</strain>
    </source>
</reference>
<dbReference type="RefSeq" id="XP_003661224.1">
    <property type="nucleotide sequence ID" value="XM_003661176.1"/>
</dbReference>
<organism evidence="2 3">
    <name type="scientific">Thermothelomyces thermophilus (strain ATCC 42464 / BCRC 31852 / DSM 1799)</name>
    <name type="common">Sporotrichum thermophile</name>
    <dbReference type="NCBI Taxonomy" id="573729"/>
    <lineage>
        <taxon>Eukaryota</taxon>
        <taxon>Fungi</taxon>
        <taxon>Dikarya</taxon>
        <taxon>Ascomycota</taxon>
        <taxon>Pezizomycotina</taxon>
        <taxon>Sordariomycetes</taxon>
        <taxon>Sordariomycetidae</taxon>
        <taxon>Sordariales</taxon>
        <taxon>Chaetomiaceae</taxon>
        <taxon>Thermothelomyces</taxon>
    </lineage>
</organism>
<evidence type="ECO:0000313" key="2">
    <source>
        <dbReference type="EMBL" id="AEO55979.1"/>
    </source>
</evidence>
<feature type="region of interest" description="Disordered" evidence="1">
    <location>
        <begin position="178"/>
        <end position="198"/>
    </location>
</feature>
<evidence type="ECO:0000256" key="1">
    <source>
        <dbReference type="SAM" id="MobiDB-lite"/>
    </source>
</evidence>
<dbReference type="KEGG" id="mtm:MYCTH_2026137"/>
<dbReference type="eggNOG" id="ENOG502S8IT">
    <property type="taxonomic scope" value="Eukaryota"/>
</dbReference>
<keyword evidence="3" id="KW-1185">Reference proteome</keyword>
<dbReference type="Proteomes" id="UP000007322">
    <property type="component" value="Chromosome 2"/>
</dbReference>
<accession>G2QB41</accession>
<dbReference type="VEuPathDB" id="FungiDB:MYCTH_2026137"/>
<feature type="non-terminal residue" evidence="2">
    <location>
        <position position="536"/>
    </location>
</feature>
<feature type="compositionally biased region" description="Low complexity" evidence="1">
    <location>
        <begin position="446"/>
        <end position="460"/>
    </location>
</feature>
<evidence type="ECO:0000313" key="3">
    <source>
        <dbReference type="Proteomes" id="UP000007322"/>
    </source>
</evidence>